<accession>A0A0F9ENN9</accession>
<feature type="non-terminal residue" evidence="1">
    <location>
        <position position="1"/>
    </location>
</feature>
<protein>
    <submittedName>
        <fullName evidence="1">Uncharacterized protein</fullName>
    </submittedName>
</protein>
<evidence type="ECO:0000313" key="1">
    <source>
        <dbReference type="EMBL" id="KKL46530.1"/>
    </source>
</evidence>
<organism evidence="1">
    <name type="scientific">marine sediment metagenome</name>
    <dbReference type="NCBI Taxonomy" id="412755"/>
    <lineage>
        <taxon>unclassified sequences</taxon>
        <taxon>metagenomes</taxon>
        <taxon>ecological metagenomes</taxon>
    </lineage>
</organism>
<dbReference type="AlphaFoldDB" id="A0A0F9ENN9"/>
<reference evidence="1" key="1">
    <citation type="journal article" date="2015" name="Nature">
        <title>Complex archaea that bridge the gap between prokaryotes and eukaryotes.</title>
        <authorList>
            <person name="Spang A."/>
            <person name="Saw J.H."/>
            <person name="Jorgensen S.L."/>
            <person name="Zaremba-Niedzwiedzka K."/>
            <person name="Martijn J."/>
            <person name="Lind A.E."/>
            <person name="van Eijk R."/>
            <person name="Schleper C."/>
            <person name="Guy L."/>
            <person name="Ettema T.J."/>
        </authorList>
    </citation>
    <scope>NUCLEOTIDE SEQUENCE</scope>
</reference>
<proteinExistence type="predicted"/>
<comment type="caution">
    <text evidence="1">The sequence shown here is derived from an EMBL/GenBank/DDBJ whole genome shotgun (WGS) entry which is preliminary data.</text>
</comment>
<sequence>SSTEHFNALVAGGAKVVGVSQSLFDGIFVVGGLTVAALRDVIGAMHGDALAALSDSDIQRIAQAVADEQYRRQRE</sequence>
<name>A0A0F9ENN9_9ZZZZ</name>
<dbReference type="EMBL" id="LAZR01033996">
    <property type="protein sequence ID" value="KKL46530.1"/>
    <property type="molecule type" value="Genomic_DNA"/>
</dbReference>
<gene>
    <name evidence="1" type="ORF">LCGC14_2344610</name>
</gene>